<reference evidence="1" key="1">
    <citation type="submission" date="2023-08" db="EMBL/GenBank/DDBJ databases">
        <authorList>
            <person name="Audoor S."/>
            <person name="Bilcke G."/>
        </authorList>
    </citation>
    <scope>NUCLEOTIDE SEQUENCE</scope>
</reference>
<protein>
    <submittedName>
        <fullName evidence="1">Uncharacterized protein</fullName>
    </submittedName>
</protein>
<dbReference type="AlphaFoldDB" id="A0AAD2D0Z2"/>
<sequence length="137" mass="15940">MGEPSEKEKRTKMIEKEFDQIIDEADKFCLEFLEEDMDPEAVNALRKAANKLAYVKKYYDVMKDEIVFFPSVGKLILKGDLTEEAENDYYEEEDEWPLEYTKALKTVVRSAAKTEEETEVDGENDAYMEKLATDVEI</sequence>
<accession>A0AAD2D0Z2</accession>
<organism evidence="1 2">
    <name type="scientific">Cylindrotheca closterium</name>
    <dbReference type="NCBI Taxonomy" id="2856"/>
    <lineage>
        <taxon>Eukaryota</taxon>
        <taxon>Sar</taxon>
        <taxon>Stramenopiles</taxon>
        <taxon>Ochrophyta</taxon>
        <taxon>Bacillariophyta</taxon>
        <taxon>Bacillariophyceae</taxon>
        <taxon>Bacillariophycidae</taxon>
        <taxon>Bacillariales</taxon>
        <taxon>Bacillariaceae</taxon>
        <taxon>Cylindrotheca</taxon>
    </lineage>
</organism>
<evidence type="ECO:0000313" key="2">
    <source>
        <dbReference type="Proteomes" id="UP001295423"/>
    </source>
</evidence>
<comment type="caution">
    <text evidence="1">The sequence shown here is derived from an EMBL/GenBank/DDBJ whole genome shotgun (WGS) entry which is preliminary data.</text>
</comment>
<dbReference type="Proteomes" id="UP001295423">
    <property type="component" value="Unassembled WGS sequence"/>
</dbReference>
<proteinExistence type="predicted"/>
<evidence type="ECO:0000313" key="1">
    <source>
        <dbReference type="EMBL" id="CAJ1945976.1"/>
    </source>
</evidence>
<gene>
    <name evidence="1" type="ORF">CYCCA115_LOCUS10118</name>
</gene>
<dbReference type="EMBL" id="CAKOGP040001557">
    <property type="protein sequence ID" value="CAJ1945976.1"/>
    <property type="molecule type" value="Genomic_DNA"/>
</dbReference>
<name>A0AAD2D0Z2_9STRA</name>
<keyword evidence="2" id="KW-1185">Reference proteome</keyword>